<proteinExistence type="predicted"/>
<evidence type="ECO:0000313" key="2">
    <source>
        <dbReference type="Proteomes" id="UP000199577"/>
    </source>
</evidence>
<evidence type="ECO:0000313" key="1">
    <source>
        <dbReference type="EMBL" id="SFC84040.1"/>
    </source>
</evidence>
<dbReference type="EMBL" id="FOLL01000035">
    <property type="protein sequence ID" value="SFC84040.1"/>
    <property type="molecule type" value="Genomic_DNA"/>
</dbReference>
<accession>A0A1I1MR44</accession>
<keyword evidence="2" id="KW-1185">Reference proteome</keyword>
<dbReference type="Proteomes" id="UP000199577">
    <property type="component" value="Unassembled WGS sequence"/>
</dbReference>
<organism evidence="1 2">
    <name type="scientific">Parapedobacter composti</name>
    <dbReference type="NCBI Taxonomy" id="623281"/>
    <lineage>
        <taxon>Bacteria</taxon>
        <taxon>Pseudomonadati</taxon>
        <taxon>Bacteroidota</taxon>
        <taxon>Sphingobacteriia</taxon>
        <taxon>Sphingobacteriales</taxon>
        <taxon>Sphingobacteriaceae</taxon>
        <taxon>Parapedobacter</taxon>
    </lineage>
</organism>
<gene>
    <name evidence="1" type="ORF">SAMN05421747_1353</name>
</gene>
<protein>
    <submittedName>
        <fullName evidence="1">Uncharacterized protein</fullName>
    </submittedName>
</protein>
<name>A0A1I1MR44_9SPHI</name>
<sequence length="71" mass="8294">MLRFFREEVKIVNKFQFLYGAIKGPFSRSVISAIRYFNSCMVRLKEVYDMLNRIAISGFQFLYGAIKGTRG</sequence>
<dbReference type="AlphaFoldDB" id="A0A1I1MR44"/>
<reference evidence="1 2" key="1">
    <citation type="submission" date="2016-10" db="EMBL/GenBank/DDBJ databases">
        <authorList>
            <person name="de Groot N.N."/>
        </authorList>
    </citation>
    <scope>NUCLEOTIDE SEQUENCE [LARGE SCALE GENOMIC DNA]</scope>
    <source>
        <strain evidence="1 2">DSM 22900</strain>
    </source>
</reference>